<dbReference type="SMART" id="SM00906">
    <property type="entry name" value="Fungal_trans"/>
    <property type="match status" value="1"/>
</dbReference>
<dbReference type="InterPro" id="IPR007219">
    <property type="entry name" value="XnlR_reg_dom"/>
</dbReference>
<gene>
    <name evidence="8" type="ORF">B0H67DRAFT_259643</name>
</gene>
<dbReference type="GO" id="GO:0006351">
    <property type="term" value="P:DNA-templated transcription"/>
    <property type="evidence" value="ECO:0007669"/>
    <property type="project" value="InterPro"/>
</dbReference>
<reference evidence="8" key="1">
    <citation type="submission" date="2023-06" db="EMBL/GenBank/DDBJ databases">
        <title>Genome-scale phylogeny and comparative genomics of the fungal order Sordariales.</title>
        <authorList>
            <consortium name="Lawrence Berkeley National Laboratory"/>
            <person name="Hensen N."/>
            <person name="Bonometti L."/>
            <person name="Westerberg I."/>
            <person name="Brannstrom I.O."/>
            <person name="Guillou S."/>
            <person name="Cros-Aarteil S."/>
            <person name="Calhoun S."/>
            <person name="Haridas S."/>
            <person name="Kuo A."/>
            <person name="Mondo S."/>
            <person name="Pangilinan J."/>
            <person name="Riley R."/>
            <person name="Labutti K."/>
            <person name="Andreopoulos B."/>
            <person name="Lipzen A."/>
            <person name="Chen C."/>
            <person name="Yanf M."/>
            <person name="Daum C."/>
            <person name="Ng V."/>
            <person name="Clum A."/>
            <person name="Steindorff A."/>
            <person name="Ohm R."/>
            <person name="Martin F."/>
            <person name="Silar P."/>
            <person name="Natvig D."/>
            <person name="Lalanne C."/>
            <person name="Gautier V."/>
            <person name="Ament-Velasquez S.L."/>
            <person name="Kruys A."/>
            <person name="Hutchinson M.I."/>
            <person name="Powell A.J."/>
            <person name="Barry K."/>
            <person name="Miller A.N."/>
            <person name="Grigoriev I.V."/>
            <person name="Debuchy R."/>
            <person name="Gladieux P."/>
            <person name="Thoren M.H."/>
            <person name="Johannesson H."/>
        </authorList>
    </citation>
    <scope>NUCLEOTIDE SEQUENCE</scope>
    <source>
        <strain evidence="8">SMH4607-1</strain>
    </source>
</reference>
<dbReference type="GO" id="GO:0003677">
    <property type="term" value="F:DNA binding"/>
    <property type="evidence" value="ECO:0007669"/>
    <property type="project" value="InterPro"/>
</dbReference>
<dbReference type="PROSITE" id="PS50048">
    <property type="entry name" value="ZN2_CY6_FUNGAL_2"/>
    <property type="match status" value="1"/>
</dbReference>
<evidence type="ECO:0000313" key="8">
    <source>
        <dbReference type="EMBL" id="KAK0716216.1"/>
    </source>
</evidence>
<keyword evidence="5" id="KW-0539">Nucleus</keyword>
<evidence type="ECO:0000256" key="1">
    <source>
        <dbReference type="ARBA" id="ARBA00004123"/>
    </source>
</evidence>
<dbReference type="InterPro" id="IPR050815">
    <property type="entry name" value="TF_fung"/>
</dbReference>
<evidence type="ECO:0000313" key="9">
    <source>
        <dbReference type="Proteomes" id="UP001172102"/>
    </source>
</evidence>
<dbReference type="GO" id="GO:0008270">
    <property type="term" value="F:zinc ion binding"/>
    <property type="evidence" value="ECO:0007669"/>
    <property type="project" value="InterPro"/>
</dbReference>
<evidence type="ECO:0000256" key="4">
    <source>
        <dbReference type="ARBA" id="ARBA00023163"/>
    </source>
</evidence>
<keyword evidence="3" id="KW-0805">Transcription regulation</keyword>
<dbReference type="SUPFAM" id="SSF57701">
    <property type="entry name" value="Zn2/Cys6 DNA-binding domain"/>
    <property type="match status" value="1"/>
</dbReference>
<accession>A0AA40AI13</accession>
<dbReference type="CDD" id="cd12148">
    <property type="entry name" value="fungal_TF_MHR"/>
    <property type="match status" value="1"/>
</dbReference>
<evidence type="ECO:0000256" key="3">
    <source>
        <dbReference type="ARBA" id="ARBA00023015"/>
    </source>
</evidence>
<dbReference type="InterPro" id="IPR001138">
    <property type="entry name" value="Zn2Cys6_DnaBD"/>
</dbReference>
<dbReference type="Gene3D" id="4.10.240.10">
    <property type="entry name" value="Zn(2)-C6 fungal-type DNA-binding domain"/>
    <property type="match status" value="1"/>
</dbReference>
<dbReference type="Pfam" id="PF00172">
    <property type="entry name" value="Zn_clus"/>
    <property type="match status" value="1"/>
</dbReference>
<keyword evidence="9" id="KW-1185">Reference proteome</keyword>
<evidence type="ECO:0000259" key="7">
    <source>
        <dbReference type="PROSITE" id="PS50048"/>
    </source>
</evidence>
<dbReference type="AlphaFoldDB" id="A0AA40AI13"/>
<dbReference type="SMART" id="SM00066">
    <property type="entry name" value="GAL4"/>
    <property type="match status" value="1"/>
</dbReference>
<dbReference type="CDD" id="cd00067">
    <property type="entry name" value="GAL4"/>
    <property type="match status" value="1"/>
</dbReference>
<dbReference type="Proteomes" id="UP001172102">
    <property type="component" value="Unassembled WGS sequence"/>
</dbReference>
<dbReference type="PANTHER" id="PTHR47338">
    <property type="entry name" value="ZN(II)2CYS6 TRANSCRIPTION FACTOR (EUROFUNG)-RELATED"/>
    <property type="match status" value="1"/>
</dbReference>
<proteinExistence type="predicted"/>
<dbReference type="GO" id="GO:0000981">
    <property type="term" value="F:DNA-binding transcription factor activity, RNA polymerase II-specific"/>
    <property type="evidence" value="ECO:0007669"/>
    <property type="project" value="InterPro"/>
</dbReference>
<feature type="domain" description="Zn(2)-C6 fungal-type" evidence="7">
    <location>
        <begin position="10"/>
        <end position="40"/>
    </location>
</feature>
<dbReference type="GO" id="GO:0005634">
    <property type="term" value="C:nucleus"/>
    <property type="evidence" value="ECO:0007669"/>
    <property type="project" value="UniProtKB-SubCell"/>
</dbReference>
<comment type="subcellular location">
    <subcellularLocation>
        <location evidence="1">Nucleus</location>
    </subcellularLocation>
</comment>
<evidence type="ECO:0000256" key="5">
    <source>
        <dbReference type="ARBA" id="ARBA00023242"/>
    </source>
</evidence>
<sequence length="611" mass="67950">MANSARNKVICTACRARKKKCDGEQPACSPCRKRNVLCTYTGSASSLGPSPGPHGVFLDWNTPHPPIPFHSSPLPTWSIIPANSIASPTFAPETFDHAALFDSFILPQFPQEVGADPWNPPTRASTPTPDNPITTNPNHFPPQAKLVELVELFFDRIHCFLPILHRQSLLHSVSTHGAQGSNCLLLLSVIASAAYAHPDPEIRASRERWYDEAKNLYEQTSHKPDFALETLQAAACLALQAVTHGEHSTAVLVVAKAARQATIIGIHQNDSPTRVVVSGVTLPPTDDWRQAEQRRRVVWALFILDRGICFPVGLPHAIDDRCLRLFLPMAEEAFQRSETPPEKSETVFFSHDLQKLIAALRCQARRKSHNPSHYLILAYLLLGRIVGHMFSPDYNEDDTARRSERNELEQHMAQTRLMLPRCATDLAAARYQDFRYVVWLNVLMNVNTVLLHHQPQSGYVEIADEAASGAVDSGSLGSWQHCVGAAHNTALAIREACRVSTDLLMNPHISAPIFTCSRVLAVEYLLSSVEGQRQQQNPALRSDLEVMISVFDRLHEVFGGVFQKYRVGLLYHLHQDEYCAREVKACGSRGLLSCCGDWPTLQEVEGLCIPD</sequence>
<evidence type="ECO:0000256" key="2">
    <source>
        <dbReference type="ARBA" id="ARBA00022723"/>
    </source>
</evidence>
<protein>
    <submittedName>
        <fullName evidence="8">Fungal-specific transcription factor domain-containing protein</fullName>
    </submittedName>
</protein>
<dbReference type="PANTHER" id="PTHR47338:SF10">
    <property type="entry name" value="TRANSCRIPTION FACTOR DOMAIN-CONTAINING PROTEIN-RELATED"/>
    <property type="match status" value="1"/>
</dbReference>
<feature type="compositionally biased region" description="Low complexity" evidence="6">
    <location>
        <begin position="126"/>
        <end position="137"/>
    </location>
</feature>
<name>A0AA40AI13_9PEZI</name>
<evidence type="ECO:0000256" key="6">
    <source>
        <dbReference type="SAM" id="MobiDB-lite"/>
    </source>
</evidence>
<dbReference type="InterPro" id="IPR036864">
    <property type="entry name" value="Zn2-C6_fun-type_DNA-bd_sf"/>
</dbReference>
<dbReference type="Pfam" id="PF04082">
    <property type="entry name" value="Fungal_trans"/>
    <property type="match status" value="1"/>
</dbReference>
<feature type="region of interest" description="Disordered" evidence="6">
    <location>
        <begin position="115"/>
        <end position="137"/>
    </location>
</feature>
<keyword evidence="4" id="KW-0804">Transcription</keyword>
<keyword evidence="2" id="KW-0479">Metal-binding</keyword>
<dbReference type="EMBL" id="JAUKUA010000004">
    <property type="protein sequence ID" value="KAK0716216.1"/>
    <property type="molecule type" value="Genomic_DNA"/>
</dbReference>
<comment type="caution">
    <text evidence="8">The sequence shown here is derived from an EMBL/GenBank/DDBJ whole genome shotgun (WGS) entry which is preliminary data.</text>
</comment>
<organism evidence="8 9">
    <name type="scientific">Lasiosphaeris hirsuta</name>
    <dbReference type="NCBI Taxonomy" id="260670"/>
    <lineage>
        <taxon>Eukaryota</taxon>
        <taxon>Fungi</taxon>
        <taxon>Dikarya</taxon>
        <taxon>Ascomycota</taxon>
        <taxon>Pezizomycotina</taxon>
        <taxon>Sordariomycetes</taxon>
        <taxon>Sordariomycetidae</taxon>
        <taxon>Sordariales</taxon>
        <taxon>Lasiosphaeriaceae</taxon>
        <taxon>Lasiosphaeris</taxon>
    </lineage>
</organism>